<feature type="compositionally biased region" description="Low complexity" evidence="1">
    <location>
        <begin position="72"/>
        <end position="82"/>
    </location>
</feature>
<organism evidence="2 3">
    <name type="scientific">Phytophthora megakarya</name>
    <dbReference type="NCBI Taxonomy" id="4795"/>
    <lineage>
        <taxon>Eukaryota</taxon>
        <taxon>Sar</taxon>
        <taxon>Stramenopiles</taxon>
        <taxon>Oomycota</taxon>
        <taxon>Peronosporomycetes</taxon>
        <taxon>Peronosporales</taxon>
        <taxon>Peronosporaceae</taxon>
        <taxon>Phytophthora</taxon>
    </lineage>
</organism>
<dbReference type="Proteomes" id="UP000198211">
    <property type="component" value="Unassembled WGS sequence"/>
</dbReference>
<sequence>MTRAMMTDASETNAKSSGEDDLMSARLVRRRTQKADKRRRVKALTVRRRREEGAEEAEPRRVADERRRQDADAATAALAAKRQQGDEQEARSGGAARVSLVQHERRVNGEIQGVGRSDAQKRAKLDSGARYTVGDIEWIMYGDKIDCAAPVDYVEGIGGFLLDVVGVWQFEMRSVFDKVIRVCIVDGFADEFLLGVGFMQSLSAVMDFNTNEVRYNEEGRSVVVPFRTYDKKGGATVVAVRMARRTQLDQCTVTPVQVAVTAVDGERGIFAPTKPLGAVMLATNVAEARNGTAWVSAINSSSNEVRLPSKRELGNWIPLDEDIKVLEMNGALQQEKLTAWLNGLDGDDTPLVNEHELNIGSSRGPIEP</sequence>
<gene>
    <name evidence="2" type="ORF">PHMEG_00033922</name>
</gene>
<dbReference type="AlphaFoldDB" id="A0A225UTR3"/>
<feature type="region of interest" description="Disordered" evidence="1">
    <location>
        <begin position="1"/>
        <end position="96"/>
    </location>
</feature>
<proteinExistence type="predicted"/>
<feature type="compositionally biased region" description="Basic and acidic residues" evidence="1">
    <location>
        <begin position="49"/>
        <end position="71"/>
    </location>
</feature>
<comment type="caution">
    <text evidence="2">The sequence shown here is derived from an EMBL/GenBank/DDBJ whole genome shotgun (WGS) entry which is preliminary data.</text>
</comment>
<dbReference type="EMBL" id="NBNE01012290">
    <property type="protein sequence ID" value="OWY95936.1"/>
    <property type="molecule type" value="Genomic_DNA"/>
</dbReference>
<keyword evidence="3" id="KW-1185">Reference proteome</keyword>
<evidence type="ECO:0000313" key="3">
    <source>
        <dbReference type="Proteomes" id="UP000198211"/>
    </source>
</evidence>
<feature type="compositionally biased region" description="Basic residues" evidence="1">
    <location>
        <begin position="27"/>
        <end position="48"/>
    </location>
</feature>
<reference evidence="3" key="1">
    <citation type="submission" date="2017-03" db="EMBL/GenBank/DDBJ databases">
        <title>Phytopthora megakarya and P. palmivora, two closely related causual agents of cacao black pod achieved similar genome size and gene model numbers by different mechanisms.</title>
        <authorList>
            <person name="Ali S."/>
            <person name="Shao J."/>
            <person name="Larry D.J."/>
            <person name="Kronmiller B."/>
            <person name="Shen D."/>
            <person name="Strem M.D."/>
            <person name="Melnick R.L."/>
            <person name="Guiltinan M.J."/>
            <person name="Tyler B.M."/>
            <person name="Meinhardt L.W."/>
            <person name="Bailey B.A."/>
        </authorList>
    </citation>
    <scope>NUCLEOTIDE SEQUENCE [LARGE SCALE GENOMIC DNA]</scope>
    <source>
        <strain evidence="3">zdho120</strain>
    </source>
</reference>
<protein>
    <submittedName>
        <fullName evidence="2">Uncharacterized protein</fullName>
    </submittedName>
</protein>
<name>A0A225UTR3_9STRA</name>
<evidence type="ECO:0000256" key="1">
    <source>
        <dbReference type="SAM" id="MobiDB-lite"/>
    </source>
</evidence>
<evidence type="ECO:0000313" key="2">
    <source>
        <dbReference type="EMBL" id="OWY95936.1"/>
    </source>
</evidence>
<accession>A0A225UTR3</accession>
<dbReference type="OrthoDB" id="119884at2759"/>